<dbReference type="PRINTS" id="PR00415">
    <property type="entry name" value="ACONITASE"/>
</dbReference>
<keyword evidence="4" id="KW-0408">Iron</keyword>
<dbReference type="InterPro" id="IPR015931">
    <property type="entry name" value="Acnase/IPM_dHydase_lsu_aba_1/3"/>
</dbReference>
<keyword evidence="3" id="KW-0479">Metal-binding</keyword>
<feature type="domain" description="Aconitase/3-isopropylmalate dehydratase large subunit alpha/beta/alpha" evidence="7">
    <location>
        <begin position="26"/>
        <end position="288"/>
    </location>
</feature>
<proteinExistence type="predicted"/>
<dbReference type="GO" id="GO:0009098">
    <property type="term" value="P:L-leucine biosynthetic process"/>
    <property type="evidence" value="ECO:0007669"/>
    <property type="project" value="InterPro"/>
</dbReference>
<evidence type="ECO:0000256" key="2">
    <source>
        <dbReference type="ARBA" id="ARBA00022485"/>
    </source>
</evidence>
<dbReference type="NCBIfam" id="TIGR02086">
    <property type="entry name" value="IPMI_arch"/>
    <property type="match status" value="1"/>
</dbReference>
<dbReference type="PANTHER" id="PTHR43822:SF2">
    <property type="entry name" value="HOMOACONITASE, MITOCHONDRIAL"/>
    <property type="match status" value="1"/>
</dbReference>
<dbReference type="PANTHER" id="PTHR43822">
    <property type="entry name" value="HOMOACONITASE, MITOCHONDRIAL-RELATED"/>
    <property type="match status" value="1"/>
</dbReference>
<dbReference type="SUPFAM" id="SSF53732">
    <property type="entry name" value="Aconitase iron-sulfur domain"/>
    <property type="match status" value="1"/>
</dbReference>
<dbReference type="Pfam" id="PF00330">
    <property type="entry name" value="Aconitase"/>
    <property type="match status" value="2"/>
</dbReference>
<organism evidence="8 9">
    <name type="scientific">Sneathiella chungangensis</name>
    <dbReference type="NCBI Taxonomy" id="1418234"/>
    <lineage>
        <taxon>Bacteria</taxon>
        <taxon>Pseudomonadati</taxon>
        <taxon>Pseudomonadota</taxon>
        <taxon>Alphaproteobacteria</taxon>
        <taxon>Sneathiellales</taxon>
        <taxon>Sneathiellaceae</taxon>
        <taxon>Sneathiella</taxon>
    </lineage>
</organism>
<keyword evidence="9" id="KW-1185">Reference proteome</keyword>
<comment type="caution">
    <text evidence="8">The sequence shown here is derived from an EMBL/GenBank/DDBJ whole genome shotgun (WGS) entry which is preliminary data.</text>
</comment>
<reference evidence="8 9" key="1">
    <citation type="journal article" date="2014" name="Int. J. Syst. Evol. Microbiol.">
        <title>Sneathiella chungangensis sp. nov., isolated from a marine sand, and emended description of the genus Sneathiella.</title>
        <authorList>
            <person name="Siamphan C."/>
            <person name="Kim H."/>
            <person name="Lee J.S."/>
            <person name="Kim W."/>
        </authorList>
    </citation>
    <scope>NUCLEOTIDE SEQUENCE [LARGE SCALE GENOMIC DNA]</scope>
    <source>
        <strain evidence="8 9">KCTC 32476</strain>
    </source>
</reference>
<dbReference type="RefSeq" id="WP_161340310.1">
    <property type="nucleotide sequence ID" value="NZ_JBHSDG010000003.1"/>
</dbReference>
<dbReference type="GO" id="GO:0046872">
    <property type="term" value="F:metal ion binding"/>
    <property type="evidence" value="ECO:0007669"/>
    <property type="project" value="UniProtKB-KW"/>
</dbReference>
<dbReference type="InterPro" id="IPR006251">
    <property type="entry name" value="Homoacnase/IPMdehydase_lsu"/>
</dbReference>
<evidence type="ECO:0000313" key="8">
    <source>
        <dbReference type="EMBL" id="MZR23885.1"/>
    </source>
</evidence>
<dbReference type="GO" id="GO:0003861">
    <property type="term" value="F:3-isopropylmalate dehydratase activity"/>
    <property type="evidence" value="ECO:0007669"/>
    <property type="project" value="InterPro"/>
</dbReference>
<dbReference type="InterPro" id="IPR001030">
    <property type="entry name" value="Acoase/IPM_deHydtase_lsu_aba"/>
</dbReference>
<keyword evidence="2" id="KW-0004">4Fe-4S</keyword>
<evidence type="ECO:0000259" key="7">
    <source>
        <dbReference type="Pfam" id="PF00330"/>
    </source>
</evidence>
<keyword evidence="6" id="KW-0456">Lyase</keyword>
<dbReference type="NCBIfam" id="NF001614">
    <property type="entry name" value="PRK00402.1"/>
    <property type="match status" value="1"/>
</dbReference>
<evidence type="ECO:0000256" key="3">
    <source>
        <dbReference type="ARBA" id="ARBA00022723"/>
    </source>
</evidence>
<dbReference type="EMBL" id="WTVA01000015">
    <property type="protein sequence ID" value="MZR23885.1"/>
    <property type="molecule type" value="Genomic_DNA"/>
</dbReference>
<dbReference type="Proteomes" id="UP000445696">
    <property type="component" value="Unassembled WGS sequence"/>
</dbReference>
<dbReference type="NCBIfam" id="TIGR01343">
    <property type="entry name" value="hacA_fam"/>
    <property type="match status" value="1"/>
</dbReference>
<dbReference type="InterPro" id="IPR011826">
    <property type="entry name" value="HAcnase/IPMdehydase_lsu_prok"/>
</dbReference>
<comment type="subunit">
    <text evidence="1">Heterodimer of LeuC and LeuD.</text>
</comment>
<evidence type="ECO:0000256" key="1">
    <source>
        <dbReference type="ARBA" id="ARBA00011271"/>
    </source>
</evidence>
<accession>A0A845MJM0</accession>
<dbReference type="OrthoDB" id="9802769at2"/>
<protein>
    <submittedName>
        <fullName evidence="8">Homoaconitate hydratase family protein</fullName>
    </submittedName>
</protein>
<dbReference type="InterPro" id="IPR036008">
    <property type="entry name" value="Aconitase_4Fe-4S_dom"/>
</dbReference>
<dbReference type="GO" id="GO:0051539">
    <property type="term" value="F:4 iron, 4 sulfur cluster binding"/>
    <property type="evidence" value="ECO:0007669"/>
    <property type="project" value="UniProtKB-KW"/>
</dbReference>
<dbReference type="Gene3D" id="3.30.499.10">
    <property type="entry name" value="Aconitase, domain 3"/>
    <property type="match status" value="2"/>
</dbReference>
<dbReference type="AlphaFoldDB" id="A0A845MJM0"/>
<evidence type="ECO:0000313" key="9">
    <source>
        <dbReference type="Proteomes" id="UP000445696"/>
    </source>
</evidence>
<feature type="domain" description="Aconitase/3-isopropylmalate dehydratase large subunit alpha/beta/alpha" evidence="7">
    <location>
        <begin position="291"/>
        <end position="413"/>
    </location>
</feature>
<keyword evidence="5" id="KW-0411">Iron-sulfur</keyword>
<evidence type="ECO:0000256" key="5">
    <source>
        <dbReference type="ARBA" id="ARBA00023014"/>
    </source>
</evidence>
<sequence>MNTHSPQTIAQKVFARTAGKEFSNIGELLMCEPDLFQAIDLTLPHYLQTIKERGIYKLRNPEKIIVFADHEVPAQSERVAALKRDLRLQLKELGISHFYDEGRHGISHQAIVENGHVLPGMLVTGNDTHITTLGAVGALATPIVYEALQAFVTGEMWFRVPETIRINYSGTLNEGVMSRDISQWLISKLGRDRVDYRVLEFGGTATASIDMDFRMTICNVAVDIGAKAALFEPDSVTRDYLAARVKGEYEIVSSDAGASYSEVFNEDLSDFEPMIALPPRPENVDKVSAAAGVKVDQVYIGSCAGGRMEDLRAAARILEGRTVREGVRMVVVPTSQQIYSAAAKEGLLSIFVDAGAMVTAPSCGPCYGSLAPLADGEVCIGTGTTNIPGRMGSQKADIYLSNAMTASAAAIAGEIVDPRNYL</sequence>
<evidence type="ECO:0000256" key="4">
    <source>
        <dbReference type="ARBA" id="ARBA00023004"/>
    </source>
</evidence>
<evidence type="ECO:0000256" key="6">
    <source>
        <dbReference type="ARBA" id="ARBA00023239"/>
    </source>
</evidence>
<dbReference type="InterPro" id="IPR050067">
    <property type="entry name" value="IPM_dehydratase_rel_enz"/>
</dbReference>
<name>A0A845MJM0_9PROT</name>
<gene>
    <name evidence="8" type="ORF">GQF03_16230</name>
</gene>